<reference evidence="3 4" key="1">
    <citation type="submission" date="2019-03" db="EMBL/GenBank/DDBJ databases">
        <title>Rhizobium sp. nov., an bacterium isolated from biocrust in Mu Us Desert.</title>
        <authorList>
            <person name="Lixiong L."/>
        </authorList>
    </citation>
    <scope>NUCLEOTIDE SEQUENCE [LARGE SCALE GENOMIC DNA]</scope>
    <source>
        <strain evidence="3 4">SPY-1</strain>
    </source>
</reference>
<feature type="domain" description="C-methyltransferase" evidence="2">
    <location>
        <begin position="255"/>
        <end position="412"/>
    </location>
</feature>
<dbReference type="Gene3D" id="3.40.50.720">
    <property type="entry name" value="NAD(P)-binding Rossmann-like Domain"/>
    <property type="match status" value="1"/>
</dbReference>
<dbReference type="InterPro" id="IPR029063">
    <property type="entry name" value="SAM-dependent_MTases_sf"/>
</dbReference>
<dbReference type="RefSeq" id="WP_133314592.1">
    <property type="nucleotide sequence ID" value="NZ_SMTL01000001.1"/>
</dbReference>
<dbReference type="InterPro" id="IPR013691">
    <property type="entry name" value="MeTrfase_14"/>
</dbReference>
<dbReference type="Pfam" id="PF08421">
    <property type="entry name" value="Methyltransf_13"/>
    <property type="match status" value="1"/>
</dbReference>
<dbReference type="CDD" id="cd02440">
    <property type="entry name" value="AdoMet_MTases"/>
    <property type="match status" value="1"/>
</dbReference>
<dbReference type="Gene3D" id="3.40.50.150">
    <property type="entry name" value="Vaccinia Virus protein VP39"/>
    <property type="match status" value="1"/>
</dbReference>
<dbReference type="InterPro" id="IPR013630">
    <property type="entry name" value="Methyltransf_Zn-bd_dom_put"/>
</dbReference>
<dbReference type="InterPro" id="IPR038576">
    <property type="entry name" value="Methyltransf_Zn-bd_dom_put_sf"/>
</dbReference>
<accession>A0A4R5UMN8</accession>
<evidence type="ECO:0000313" key="3">
    <source>
        <dbReference type="EMBL" id="TDK39143.1"/>
    </source>
</evidence>
<proteinExistence type="predicted"/>
<dbReference type="Pfam" id="PF13489">
    <property type="entry name" value="Methyltransf_23"/>
    <property type="match status" value="1"/>
</dbReference>
<keyword evidence="3" id="KW-0489">Methyltransferase</keyword>
<dbReference type="GO" id="GO:0008168">
    <property type="term" value="F:methyltransferase activity"/>
    <property type="evidence" value="ECO:0007669"/>
    <property type="project" value="UniProtKB-KW"/>
</dbReference>
<evidence type="ECO:0000259" key="1">
    <source>
        <dbReference type="Pfam" id="PF08421"/>
    </source>
</evidence>
<dbReference type="PANTHER" id="PTHR43861">
    <property type="entry name" value="TRANS-ACONITATE 2-METHYLTRANSFERASE-RELATED"/>
    <property type="match status" value="1"/>
</dbReference>
<comment type="caution">
    <text evidence="3">The sequence shown here is derived from an EMBL/GenBank/DDBJ whole genome shotgun (WGS) entry which is preliminary data.</text>
</comment>
<dbReference type="SUPFAM" id="SSF53335">
    <property type="entry name" value="S-adenosyl-L-methionine-dependent methyltransferases"/>
    <property type="match status" value="1"/>
</dbReference>
<dbReference type="Gene3D" id="6.10.250.3100">
    <property type="match status" value="1"/>
</dbReference>
<protein>
    <submittedName>
        <fullName evidence="3">Methyltransferase domain-containing protein</fullName>
    </submittedName>
</protein>
<organism evidence="3 4">
    <name type="scientific">Rhizobium deserti</name>
    <dbReference type="NCBI Taxonomy" id="2547961"/>
    <lineage>
        <taxon>Bacteria</taxon>
        <taxon>Pseudomonadati</taxon>
        <taxon>Pseudomonadota</taxon>
        <taxon>Alphaproteobacteria</taxon>
        <taxon>Hyphomicrobiales</taxon>
        <taxon>Rhizobiaceae</taxon>
        <taxon>Rhizobium/Agrobacterium group</taxon>
        <taxon>Rhizobium</taxon>
    </lineage>
</organism>
<dbReference type="Proteomes" id="UP000295238">
    <property type="component" value="Unassembled WGS sequence"/>
</dbReference>
<dbReference type="AlphaFoldDB" id="A0A4R5UMN8"/>
<gene>
    <name evidence="3" type="ORF">E2F50_03170</name>
</gene>
<dbReference type="PANTHER" id="PTHR43861:SF5">
    <property type="entry name" value="BLL5978 PROTEIN"/>
    <property type="match status" value="1"/>
</dbReference>
<keyword evidence="3" id="KW-0808">Transferase</keyword>
<dbReference type="GO" id="GO:0032259">
    <property type="term" value="P:methylation"/>
    <property type="evidence" value="ECO:0007669"/>
    <property type="project" value="UniProtKB-KW"/>
</dbReference>
<keyword evidence="4" id="KW-1185">Reference proteome</keyword>
<evidence type="ECO:0000313" key="4">
    <source>
        <dbReference type="Proteomes" id="UP000295238"/>
    </source>
</evidence>
<dbReference type="Pfam" id="PF08484">
    <property type="entry name" value="Methyltransf_14"/>
    <property type="match status" value="1"/>
</dbReference>
<name>A0A4R5UMN8_9HYPH</name>
<dbReference type="Gene3D" id="6.20.50.110">
    <property type="entry name" value="Methyltransferase, zinc-binding domain"/>
    <property type="match status" value="1"/>
</dbReference>
<dbReference type="OrthoDB" id="9815644at2"/>
<sequence length="417" mass="46591">MTISVPRRQTACRHCSSPLSTVFADLGATPVSNDYLTEETRFEGERFYPLKAFVCDECHLVQLEDFRRADDLFREDYAYFSSISTSWLAHAKIFSDAMISRLGLGADSTVVEVASNDGYLLQYFQASGLRVLGVEPCRSVADFAINEKGIPTRIEFFGVETAKKLVAEGFQADLTAANNVLAHVPDINDFVSGFREILKPDGVACFEFPHLFQLINQNQFDTIYHEHFSYLSLLSVQRFFAANGLTVFDVEKIKTHGGSLRVFACKAGAKWEVAPSVADIIEEERQAGLDRPEVYTSFGEKVRETKRSLLELLISLKRDGKVIVGYGAPAKGNTLLNYCGIGSDFIEFTVDRSPQKQGMYLPGTRLAIKAPEAIDEAKPDFVLILPWNIKDEVVEQMSHIRDWGGQFILPIPKAMII</sequence>
<feature type="domain" description="Methyltransferase putative zinc binding" evidence="1">
    <location>
        <begin position="12"/>
        <end position="73"/>
    </location>
</feature>
<evidence type="ECO:0000259" key="2">
    <source>
        <dbReference type="Pfam" id="PF08484"/>
    </source>
</evidence>
<dbReference type="EMBL" id="SMTL01000001">
    <property type="protein sequence ID" value="TDK39143.1"/>
    <property type="molecule type" value="Genomic_DNA"/>
</dbReference>